<keyword evidence="3" id="KW-1185">Reference proteome</keyword>
<dbReference type="SUPFAM" id="SSF52540">
    <property type="entry name" value="P-loop containing nucleoside triphosphate hydrolases"/>
    <property type="match status" value="1"/>
</dbReference>
<dbReference type="EMBL" id="PVZC01000005">
    <property type="protein sequence ID" value="PRX98183.1"/>
    <property type="molecule type" value="Genomic_DNA"/>
</dbReference>
<dbReference type="AlphaFoldDB" id="A0A2T0Q320"/>
<reference evidence="2 3" key="1">
    <citation type="submission" date="2018-03" db="EMBL/GenBank/DDBJ databases">
        <title>Genomic Encyclopedia of Archaeal and Bacterial Type Strains, Phase II (KMG-II): from individual species to whole genera.</title>
        <authorList>
            <person name="Goeker M."/>
        </authorList>
    </citation>
    <scope>NUCLEOTIDE SEQUENCE [LARGE SCALE GENOMIC DNA]</scope>
    <source>
        <strain evidence="2 3">DSM 45601</strain>
    </source>
</reference>
<evidence type="ECO:0000313" key="2">
    <source>
        <dbReference type="EMBL" id="PRX98183.1"/>
    </source>
</evidence>
<dbReference type="PANTHER" id="PTHR40396">
    <property type="entry name" value="ATPASE-LIKE PROTEIN"/>
    <property type="match status" value="1"/>
</dbReference>
<evidence type="ECO:0000259" key="1">
    <source>
        <dbReference type="Pfam" id="PF13304"/>
    </source>
</evidence>
<dbReference type="Gene3D" id="3.40.50.300">
    <property type="entry name" value="P-loop containing nucleotide triphosphate hydrolases"/>
    <property type="match status" value="1"/>
</dbReference>
<accession>A0A2T0Q320</accession>
<sequence length="382" mass="41084">MLLSFHVANHRSLRDEQRLSLVPPHVRARGGLSAVPVTGIFGANAAGKSSLLDALGRMRREIRNDEPGKNGARTPFALDPDSRARPTRYVVELLLGGSRFEYGYSVDDAHITEEWLYQSASAERTGRVVFERTGMARGCAFPPAPLRASAETVAADRLLLPAAADAGQQEAQRVYDWFGALCVYPDQFDGRCAVNQNRLDRLSMLLRAMDTGVDKVVVRPGGAVVAGEVRGGRGPSTCSGEGDSWMDELAFRSGPLGMLAASDLSGGTRTLVKLCLAVLATMDAGNVLVVDDFGAGLHLYVSRAVVDSFQERRTNPRNAQLIFASHDSGLMDRIRGDRVLRRDQVWFVEKDGDGASRLYPVSDFGVEEEAASGAAAGAASDS</sequence>
<organism evidence="2 3">
    <name type="scientific">Allonocardiopsis opalescens</name>
    <dbReference type="NCBI Taxonomy" id="1144618"/>
    <lineage>
        <taxon>Bacteria</taxon>
        <taxon>Bacillati</taxon>
        <taxon>Actinomycetota</taxon>
        <taxon>Actinomycetes</taxon>
        <taxon>Streptosporangiales</taxon>
        <taxon>Allonocardiopsis</taxon>
    </lineage>
</organism>
<dbReference type="RefSeq" id="WP_170141036.1">
    <property type="nucleotide sequence ID" value="NZ_PVZC01000005.1"/>
</dbReference>
<proteinExistence type="predicted"/>
<feature type="domain" description="ATPase AAA-type core" evidence="1">
    <location>
        <begin position="37"/>
        <end position="125"/>
    </location>
</feature>
<dbReference type="GO" id="GO:0016887">
    <property type="term" value="F:ATP hydrolysis activity"/>
    <property type="evidence" value="ECO:0007669"/>
    <property type="project" value="InterPro"/>
</dbReference>
<dbReference type="Pfam" id="PF13304">
    <property type="entry name" value="AAA_21"/>
    <property type="match status" value="2"/>
</dbReference>
<evidence type="ECO:0000313" key="3">
    <source>
        <dbReference type="Proteomes" id="UP000237846"/>
    </source>
</evidence>
<dbReference type="InterPro" id="IPR003959">
    <property type="entry name" value="ATPase_AAA_core"/>
</dbReference>
<dbReference type="Proteomes" id="UP000237846">
    <property type="component" value="Unassembled WGS sequence"/>
</dbReference>
<name>A0A2T0Q320_9ACTN</name>
<dbReference type="PANTHER" id="PTHR40396:SF1">
    <property type="entry name" value="ATPASE AAA-TYPE CORE DOMAIN-CONTAINING PROTEIN"/>
    <property type="match status" value="1"/>
</dbReference>
<gene>
    <name evidence="2" type="ORF">CLV72_105537</name>
</gene>
<comment type="caution">
    <text evidence="2">The sequence shown here is derived from an EMBL/GenBank/DDBJ whole genome shotgun (WGS) entry which is preliminary data.</text>
</comment>
<dbReference type="InterPro" id="IPR027417">
    <property type="entry name" value="P-loop_NTPase"/>
</dbReference>
<feature type="domain" description="ATPase AAA-type core" evidence="1">
    <location>
        <begin position="259"/>
        <end position="332"/>
    </location>
</feature>
<protein>
    <recommendedName>
        <fullName evidence="1">ATPase AAA-type core domain-containing protein</fullName>
    </recommendedName>
</protein>
<dbReference type="GO" id="GO:0005524">
    <property type="term" value="F:ATP binding"/>
    <property type="evidence" value="ECO:0007669"/>
    <property type="project" value="InterPro"/>
</dbReference>